<feature type="transmembrane region" description="Helical" evidence="1">
    <location>
        <begin position="285"/>
        <end position="303"/>
    </location>
</feature>
<gene>
    <name evidence="2" type="ORF">C7K25_10530</name>
</gene>
<accession>A0ABT7C998</accession>
<sequence>MARRPAWVFTTLGLLAIALLAINLRTPVSSFSPITTFVDSDVPLSSLALGVIGMLPPLCFAAAGFIARPLSQRFSLESLIVASLAVAVVGFGLRALAWNAASIAIGTAISLLGLGIGNVLMPAIVKARFPGHIAPVTSMYIIGIAISASVPPLVAAVFAEGEGWRWSLGFWGGVALCAMIPWIILWVTDRNAGVIDPAASEASPRHATSAHPARSRTAWTLVALFSVCSLNSYAVFAWLPRILVEHSGLEQGSANLLLSWFALVGVPAGFIAPAIASRGTVVRPASFFGIGSFIAGYSMLLALPSSFVFLAVTLLGAGQLLFSVSLALVGLKSATVLGAARLSSFVQGIGYVLAAGGPFLFAMIQSLTGTWVAPIWFLIGTAVVTLPAAYLIGRPNDYEVEAAPASSAAADPRR</sequence>
<dbReference type="InterPro" id="IPR011701">
    <property type="entry name" value="MFS"/>
</dbReference>
<reference evidence="2" key="1">
    <citation type="submission" date="2018-03" db="EMBL/GenBank/DDBJ databases">
        <authorList>
            <person name="Nunes O.C."/>
            <person name="Lopes A.R."/>
            <person name="Froufe H."/>
            <person name="Munoz-Merida A."/>
            <person name="Barroso C."/>
            <person name="Egas C."/>
        </authorList>
    </citation>
    <scope>NUCLEOTIDE SEQUENCE</scope>
    <source>
        <strain evidence="2">ON4</strain>
    </source>
</reference>
<feature type="transmembrane region" description="Helical" evidence="1">
    <location>
        <begin position="342"/>
        <end position="365"/>
    </location>
</feature>
<keyword evidence="1" id="KW-1133">Transmembrane helix</keyword>
<dbReference type="SUPFAM" id="SSF103473">
    <property type="entry name" value="MFS general substrate transporter"/>
    <property type="match status" value="1"/>
</dbReference>
<dbReference type="InterPro" id="IPR036259">
    <property type="entry name" value="MFS_trans_sf"/>
</dbReference>
<feature type="transmembrane region" description="Helical" evidence="1">
    <location>
        <begin position="164"/>
        <end position="187"/>
    </location>
</feature>
<name>A0ABT7C998_9MICO</name>
<feature type="transmembrane region" description="Helical" evidence="1">
    <location>
        <begin position="79"/>
        <end position="97"/>
    </location>
</feature>
<comment type="caution">
    <text evidence="2">The sequence shown here is derived from an EMBL/GenBank/DDBJ whole genome shotgun (WGS) entry which is preliminary data.</text>
</comment>
<dbReference type="Pfam" id="PF07690">
    <property type="entry name" value="MFS_1"/>
    <property type="match status" value="1"/>
</dbReference>
<feature type="transmembrane region" description="Helical" evidence="1">
    <location>
        <begin position="137"/>
        <end position="158"/>
    </location>
</feature>
<dbReference type="PANTHER" id="PTHR23523">
    <property type="match status" value="1"/>
</dbReference>
<feature type="transmembrane region" description="Helical" evidence="1">
    <location>
        <begin position="258"/>
        <end position="276"/>
    </location>
</feature>
<protein>
    <submittedName>
        <fullName evidence="2">MFS transporter</fullName>
    </submittedName>
</protein>
<feature type="transmembrane region" description="Helical" evidence="1">
    <location>
        <begin position="309"/>
        <end position="330"/>
    </location>
</feature>
<keyword evidence="3" id="KW-1185">Reference proteome</keyword>
<proteinExistence type="predicted"/>
<keyword evidence="1" id="KW-0472">Membrane</keyword>
<evidence type="ECO:0000313" key="3">
    <source>
        <dbReference type="Proteomes" id="UP001170379"/>
    </source>
</evidence>
<feature type="transmembrane region" description="Helical" evidence="1">
    <location>
        <begin position="103"/>
        <end position="125"/>
    </location>
</feature>
<dbReference type="InterPro" id="IPR052524">
    <property type="entry name" value="MFS_Cyanate_Porter"/>
</dbReference>
<reference evidence="2" key="2">
    <citation type="journal article" date="2022" name="Sci. Rep.">
        <title>In silico prediction of the enzymes involved in the degradation of the herbicide molinate by Gulosibacter molinativorax ON4T.</title>
        <authorList>
            <person name="Lopes A.R."/>
            <person name="Bunin E."/>
            <person name="Viana A.T."/>
            <person name="Froufe H."/>
            <person name="Munoz-Merida A."/>
            <person name="Pinho D."/>
            <person name="Figueiredo J."/>
            <person name="Barroso C."/>
            <person name="Vaz-Moreira I."/>
            <person name="Bellanger X."/>
            <person name="Egas C."/>
            <person name="Nunes O.C."/>
        </authorList>
    </citation>
    <scope>NUCLEOTIDE SEQUENCE</scope>
    <source>
        <strain evidence="2">ON4</strain>
    </source>
</reference>
<evidence type="ECO:0000256" key="1">
    <source>
        <dbReference type="SAM" id="Phobius"/>
    </source>
</evidence>
<dbReference type="EMBL" id="PXVD01000016">
    <property type="protein sequence ID" value="MDJ1371796.1"/>
    <property type="molecule type" value="Genomic_DNA"/>
</dbReference>
<dbReference type="Proteomes" id="UP001170379">
    <property type="component" value="Unassembled WGS sequence"/>
</dbReference>
<feature type="transmembrane region" description="Helical" evidence="1">
    <location>
        <begin position="371"/>
        <end position="392"/>
    </location>
</feature>
<feature type="transmembrane region" description="Helical" evidence="1">
    <location>
        <begin position="218"/>
        <end position="238"/>
    </location>
</feature>
<dbReference type="Gene3D" id="1.20.1250.20">
    <property type="entry name" value="MFS general substrate transporter like domains"/>
    <property type="match status" value="2"/>
</dbReference>
<keyword evidence="1" id="KW-0812">Transmembrane</keyword>
<dbReference type="RefSeq" id="WP_051266945.1">
    <property type="nucleotide sequence ID" value="NZ_CP028426.1"/>
</dbReference>
<organism evidence="2 3">
    <name type="scientific">Gulosibacter molinativorax</name>
    <dbReference type="NCBI Taxonomy" id="256821"/>
    <lineage>
        <taxon>Bacteria</taxon>
        <taxon>Bacillati</taxon>
        <taxon>Actinomycetota</taxon>
        <taxon>Actinomycetes</taxon>
        <taxon>Micrococcales</taxon>
        <taxon>Microbacteriaceae</taxon>
        <taxon>Gulosibacter</taxon>
    </lineage>
</organism>
<evidence type="ECO:0000313" key="2">
    <source>
        <dbReference type="EMBL" id="MDJ1371796.1"/>
    </source>
</evidence>
<feature type="transmembrane region" description="Helical" evidence="1">
    <location>
        <begin position="46"/>
        <end position="67"/>
    </location>
</feature>
<dbReference type="PANTHER" id="PTHR23523:SF2">
    <property type="entry name" value="2-NITROIMIDAZOLE TRANSPORTER"/>
    <property type="match status" value="1"/>
</dbReference>